<protein>
    <recommendedName>
        <fullName evidence="3">Bacteriocin</fullName>
    </recommendedName>
</protein>
<name>A0ABS4G3S1_9CLOT</name>
<comment type="caution">
    <text evidence="1">The sequence shown here is derived from an EMBL/GenBank/DDBJ whole genome shotgun (WGS) entry which is preliminary data.</text>
</comment>
<evidence type="ECO:0008006" key="3">
    <source>
        <dbReference type="Google" id="ProtNLM"/>
    </source>
</evidence>
<evidence type="ECO:0000313" key="2">
    <source>
        <dbReference type="Proteomes" id="UP001519271"/>
    </source>
</evidence>
<accession>A0ABS4G3S1</accession>
<dbReference type="EMBL" id="JAGGKC010000012">
    <property type="protein sequence ID" value="MBP1919194.1"/>
    <property type="molecule type" value="Genomic_DNA"/>
</dbReference>
<organism evidence="1 2">
    <name type="scientific">Youngiibacter multivorans</name>
    <dbReference type="NCBI Taxonomy" id="937251"/>
    <lineage>
        <taxon>Bacteria</taxon>
        <taxon>Bacillati</taxon>
        <taxon>Bacillota</taxon>
        <taxon>Clostridia</taxon>
        <taxon>Eubacteriales</taxon>
        <taxon>Clostridiaceae</taxon>
        <taxon>Youngiibacter</taxon>
    </lineage>
</organism>
<dbReference type="Proteomes" id="UP001519271">
    <property type="component" value="Unassembled WGS sequence"/>
</dbReference>
<sequence>MSEFLKEKPEHGYEDYTDNFEREGSCCKEGGCGCKNSNEINSGMLKKGPIDIKE</sequence>
<gene>
    <name evidence="1" type="ORF">J2Z34_001682</name>
</gene>
<evidence type="ECO:0000313" key="1">
    <source>
        <dbReference type="EMBL" id="MBP1919194.1"/>
    </source>
</evidence>
<keyword evidence="2" id="KW-1185">Reference proteome</keyword>
<proteinExistence type="predicted"/>
<reference evidence="1 2" key="1">
    <citation type="submission" date="2021-03" db="EMBL/GenBank/DDBJ databases">
        <title>Genomic Encyclopedia of Type Strains, Phase IV (KMG-IV): sequencing the most valuable type-strain genomes for metagenomic binning, comparative biology and taxonomic classification.</title>
        <authorList>
            <person name="Goeker M."/>
        </authorList>
    </citation>
    <scope>NUCLEOTIDE SEQUENCE [LARGE SCALE GENOMIC DNA]</scope>
    <source>
        <strain evidence="1 2">DSM 6139</strain>
    </source>
</reference>
<dbReference type="RefSeq" id="WP_209459401.1">
    <property type="nucleotide sequence ID" value="NZ_JAGGKC010000012.1"/>
</dbReference>